<feature type="non-terminal residue" evidence="2">
    <location>
        <position position="1"/>
    </location>
</feature>
<name>A0AAV0P1U9_9ROSI</name>
<feature type="region of interest" description="Disordered" evidence="1">
    <location>
        <begin position="39"/>
        <end position="177"/>
    </location>
</feature>
<feature type="compositionally biased region" description="Basic and acidic residues" evidence="1">
    <location>
        <begin position="87"/>
        <end position="97"/>
    </location>
</feature>
<organism evidence="2 3">
    <name type="scientific">Linum tenue</name>
    <dbReference type="NCBI Taxonomy" id="586396"/>
    <lineage>
        <taxon>Eukaryota</taxon>
        <taxon>Viridiplantae</taxon>
        <taxon>Streptophyta</taxon>
        <taxon>Embryophyta</taxon>
        <taxon>Tracheophyta</taxon>
        <taxon>Spermatophyta</taxon>
        <taxon>Magnoliopsida</taxon>
        <taxon>eudicotyledons</taxon>
        <taxon>Gunneridae</taxon>
        <taxon>Pentapetalae</taxon>
        <taxon>rosids</taxon>
        <taxon>fabids</taxon>
        <taxon>Malpighiales</taxon>
        <taxon>Linaceae</taxon>
        <taxon>Linum</taxon>
    </lineage>
</organism>
<evidence type="ECO:0000313" key="2">
    <source>
        <dbReference type="EMBL" id="CAI0465133.1"/>
    </source>
</evidence>
<sequence>IPQPQTPFLFPISASVSVSLSPKSSPIPFTLSRTFSATPLKNDGLRRNRHRAAEAIGRQDDAAAGPITGQKQSSQHLAPFAAHPRRRDFSLNRDPVHSLRPLQALRHDSDRRGRRSCSPHRGGSLRRLQPLHYPRGRRARNPPAVFQGNQQADAGNRQGSGRVRHCPEQHCSGDSSS</sequence>
<feature type="compositionally biased region" description="Basic and acidic residues" evidence="1">
    <location>
        <begin position="43"/>
        <end position="61"/>
    </location>
</feature>
<accession>A0AAV0P1U9</accession>
<feature type="compositionally biased region" description="Polar residues" evidence="1">
    <location>
        <begin position="147"/>
        <end position="159"/>
    </location>
</feature>
<protein>
    <submittedName>
        <fullName evidence="2">Uncharacterized protein</fullName>
    </submittedName>
</protein>
<gene>
    <name evidence="2" type="ORF">LITE_LOCUS36467</name>
</gene>
<keyword evidence="3" id="KW-1185">Reference proteome</keyword>
<comment type="caution">
    <text evidence="2">The sequence shown here is derived from an EMBL/GenBank/DDBJ whole genome shotgun (WGS) entry which is preliminary data.</text>
</comment>
<evidence type="ECO:0000313" key="3">
    <source>
        <dbReference type="Proteomes" id="UP001154282"/>
    </source>
</evidence>
<reference evidence="2" key="1">
    <citation type="submission" date="2022-08" db="EMBL/GenBank/DDBJ databases">
        <authorList>
            <person name="Gutierrez-Valencia J."/>
        </authorList>
    </citation>
    <scope>NUCLEOTIDE SEQUENCE</scope>
</reference>
<dbReference type="EMBL" id="CAMGYJ010000008">
    <property type="protein sequence ID" value="CAI0465133.1"/>
    <property type="molecule type" value="Genomic_DNA"/>
</dbReference>
<evidence type="ECO:0000256" key="1">
    <source>
        <dbReference type="SAM" id="MobiDB-lite"/>
    </source>
</evidence>
<dbReference type="Proteomes" id="UP001154282">
    <property type="component" value="Unassembled WGS sequence"/>
</dbReference>
<proteinExistence type="predicted"/>
<dbReference type="AlphaFoldDB" id="A0AAV0P1U9"/>